<evidence type="ECO:0008006" key="3">
    <source>
        <dbReference type="Google" id="ProtNLM"/>
    </source>
</evidence>
<keyword evidence="2" id="KW-1185">Reference proteome</keyword>
<organism evidence="1 2">
    <name type="scientific">Adhaeribacter arboris</name>
    <dbReference type="NCBI Taxonomy" id="2072846"/>
    <lineage>
        <taxon>Bacteria</taxon>
        <taxon>Pseudomonadati</taxon>
        <taxon>Bacteroidota</taxon>
        <taxon>Cytophagia</taxon>
        <taxon>Cytophagales</taxon>
        <taxon>Hymenobacteraceae</taxon>
        <taxon>Adhaeribacter</taxon>
    </lineage>
</organism>
<sequence>MFHRKLPVFFMNSEAIFKKLRLSPNQKILVINAPAEFSDLLTEFAYDAQFNPKNKGLYDFIAVFSTSKSEMEDVTQSVAEAGKYDCLFWTCYPKGTGKMKSDLKRDTIWNVVEQIGLRCVTQIALDETWSALRARPHEAVGK</sequence>
<comment type="caution">
    <text evidence="1">The sequence shown here is derived from an EMBL/GenBank/DDBJ whole genome shotgun (WGS) entry which is preliminary data.</text>
</comment>
<dbReference type="EMBL" id="PYFT01000001">
    <property type="protein sequence ID" value="PSR53686.1"/>
    <property type="molecule type" value="Genomic_DNA"/>
</dbReference>
<reference evidence="1 2" key="1">
    <citation type="submission" date="2018-03" db="EMBL/GenBank/DDBJ databases">
        <title>Adhaeribacter sp. HMF7605 Genome sequencing and assembly.</title>
        <authorList>
            <person name="Kang H."/>
            <person name="Kang J."/>
            <person name="Cha I."/>
            <person name="Kim H."/>
            <person name="Joh K."/>
        </authorList>
    </citation>
    <scope>NUCLEOTIDE SEQUENCE [LARGE SCALE GENOMIC DNA]</scope>
    <source>
        <strain evidence="1 2">HMF7605</strain>
    </source>
</reference>
<name>A0A2T2YDV0_9BACT</name>
<proteinExistence type="predicted"/>
<gene>
    <name evidence="1" type="ORF">AHMF7605_09185</name>
</gene>
<accession>A0A2T2YDV0</accession>
<protein>
    <recommendedName>
        <fullName evidence="3">DUF3052 domain-containing protein</fullName>
    </recommendedName>
</protein>
<evidence type="ECO:0000313" key="2">
    <source>
        <dbReference type="Proteomes" id="UP000240357"/>
    </source>
</evidence>
<evidence type="ECO:0000313" key="1">
    <source>
        <dbReference type="EMBL" id="PSR53686.1"/>
    </source>
</evidence>
<dbReference type="Proteomes" id="UP000240357">
    <property type="component" value="Unassembled WGS sequence"/>
</dbReference>
<dbReference type="AlphaFoldDB" id="A0A2T2YDV0"/>